<evidence type="ECO:0000313" key="10">
    <source>
        <dbReference type="EMBL" id="CAB4913033.1"/>
    </source>
</evidence>
<reference evidence="10" key="1">
    <citation type="submission" date="2020-05" db="EMBL/GenBank/DDBJ databases">
        <authorList>
            <person name="Chiriac C."/>
            <person name="Salcher M."/>
            <person name="Ghai R."/>
            <person name="Kavagutti S V."/>
        </authorList>
    </citation>
    <scope>NUCLEOTIDE SEQUENCE</scope>
</reference>
<evidence type="ECO:0000256" key="4">
    <source>
        <dbReference type="ARBA" id="ARBA00022801"/>
    </source>
</evidence>
<dbReference type="InterPro" id="IPR005122">
    <property type="entry name" value="Uracil-DNA_glycosylase-like"/>
</dbReference>
<accession>A0A6J7H8B9</accession>
<evidence type="ECO:0000256" key="1">
    <source>
        <dbReference type="ARBA" id="ARBA00022485"/>
    </source>
</evidence>
<keyword evidence="2" id="KW-0479">Metal-binding</keyword>
<dbReference type="GO" id="GO:0006281">
    <property type="term" value="P:DNA repair"/>
    <property type="evidence" value="ECO:0007669"/>
    <property type="project" value="UniProtKB-KW"/>
</dbReference>
<evidence type="ECO:0000256" key="2">
    <source>
        <dbReference type="ARBA" id="ARBA00022723"/>
    </source>
</evidence>
<dbReference type="GO" id="GO:0097506">
    <property type="term" value="F:deaminated base DNA N-glycosylase activity"/>
    <property type="evidence" value="ECO:0007669"/>
    <property type="project" value="UniProtKB-ARBA"/>
</dbReference>
<name>A0A6J7H8B9_9ZZZZ</name>
<keyword evidence="3" id="KW-0227">DNA damage</keyword>
<dbReference type="GO" id="GO:0051539">
    <property type="term" value="F:4 iron, 4 sulfur cluster binding"/>
    <property type="evidence" value="ECO:0007669"/>
    <property type="project" value="UniProtKB-KW"/>
</dbReference>
<proteinExistence type="predicted"/>
<keyword evidence="7" id="KW-0234">DNA repair</keyword>
<sequence length="217" mass="23785">MHGEGEARDLPKPGEPVPATEDEIREKYLERAIREMNSLTRDIQECRHCPRGNLVPVLGSGHPQADVMLIKHRPVTAEIEEGVAFYGRSGSALQKSLGRLGVDPLAVYGTLCVKCPVGDAALADPACLSRLAEEIAIVQPRLIVVMGEETLATVNDLELPLAQELTWQPGVIQQLTPSIDALVTPDIDDSLDEEDAKRAFWAAFRALGEWWSDLPPY</sequence>
<evidence type="ECO:0000256" key="7">
    <source>
        <dbReference type="ARBA" id="ARBA00023204"/>
    </source>
</evidence>
<protein>
    <submittedName>
        <fullName evidence="10">Unannotated protein</fullName>
    </submittedName>
</protein>
<gene>
    <name evidence="10" type="ORF">UFOPK3674_00039</name>
</gene>
<keyword evidence="4" id="KW-0378">Hydrolase</keyword>
<dbReference type="GO" id="GO:0046872">
    <property type="term" value="F:metal ion binding"/>
    <property type="evidence" value="ECO:0007669"/>
    <property type="project" value="UniProtKB-KW"/>
</dbReference>
<dbReference type="Pfam" id="PF03167">
    <property type="entry name" value="UDG"/>
    <property type="match status" value="1"/>
</dbReference>
<evidence type="ECO:0000256" key="6">
    <source>
        <dbReference type="ARBA" id="ARBA00023014"/>
    </source>
</evidence>
<evidence type="ECO:0000259" key="9">
    <source>
        <dbReference type="Pfam" id="PF03167"/>
    </source>
</evidence>
<dbReference type="Gene3D" id="3.40.470.10">
    <property type="entry name" value="Uracil-DNA glycosylase-like domain"/>
    <property type="match status" value="1"/>
</dbReference>
<dbReference type="SUPFAM" id="SSF52141">
    <property type="entry name" value="Uracil-DNA glycosylase-like"/>
    <property type="match status" value="1"/>
</dbReference>
<dbReference type="AlphaFoldDB" id="A0A6J7H8B9"/>
<dbReference type="PANTHER" id="PTHR33693">
    <property type="entry name" value="TYPE-5 URACIL-DNA GLYCOSYLASE"/>
    <property type="match status" value="1"/>
</dbReference>
<organism evidence="10">
    <name type="scientific">freshwater metagenome</name>
    <dbReference type="NCBI Taxonomy" id="449393"/>
    <lineage>
        <taxon>unclassified sequences</taxon>
        <taxon>metagenomes</taxon>
        <taxon>ecological metagenomes</taxon>
    </lineage>
</organism>
<dbReference type="InterPro" id="IPR051536">
    <property type="entry name" value="UDG_Type-4/5"/>
</dbReference>
<feature type="domain" description="Uracil-DNA glycosylase-like" evidence="9">
    <location>
        <begin position="59"/>
        <end position="157"/>
    </location>
</feature>
<dbReference type="EMBL" id="CAFBMX010000001">
    <property type="protein sequence ID" value="CAB4913033.1"/>
    <property type="molecule type" value="Genomic_DNA"/>
</dbReference>
<keyword evidence="6" id="KW-0411">Iron-sulfur</keyword>
<evidence type="ECO:0000256" key="8">
    <source>
        <dbReference type="SAM" id="MobiDB-lite"/>
    </source>
</evidence>
<dbReference type="InterPro" id="IPR036895">
    <property type="entry name" value="Uracil-DNA_glycosylase-like_sf"/>
</dbReference>
<keyword evidence="5" id="KW-0408">Iron</keyword>
<keyword evidence="1" id="KW-0004">4Fe-4S</keyword>
<evidence type="ECO:0000256" key="3">
    <source>
        <dbReference type="ARBA" id="ARBA00022763"/>
    </source>
</evidence>
<evidence type="ECO:0000256" key="5">
    <source>
        <dbReference type="ARBA" id="ARBA00023004"/>
    </source>
</evidence>
<feature type="compositionally biased region" description="Basic and acidic residues" evidence="8">
    <location>
        <begin position="1"/>
        <end position="12"/>
    </location>
</feature>
<feature type="region of interest" description="Disordered" evidence="8">
    <location>
        <begin position="1"/>
        <end position="21"/>
    </location>
</feature>